<keyword evidence="1" id="KW-0479">Metal-binding</keyword>
<accession>A0A2Z6ZZ82</accession>
<sequence>MTLNTMLSDKRGPIRPGEEQFPRVHSNRTLSDIIRDESGGTAHYYTGKKSWRHFKDKLRRRRGAAWTSTFSTPASDIPINNRSMNRRPSGGFPSDMAHPLDISAVPDVDPDLMSNTRSRPSLQRNASRAMERASGRPEHVHSMGMRRLQREDNGSEDENDDNDEEEHESEEGESGSEDDDEEANVGGQQPVRMSLMSLLAETDREMGLDGSSYMLDDEDEDDDEDDDGDGDGGEYNNCCVCMVRHKGTAFVPCGHSFCRLCSRELWAQRGNCPLCNNYILEILDIF</sequence>
<proteinExistence type="predicted"/>
<evidence type="ECO:0000256" key="1">
    <source>
        <dbReference type="PROSITE-ProRule" id="PRU00175"/>
    </source>
</evidence>
<dbReference type="GO" id="GO:0008270">
    <property type="term" value="F:zinc ion binding"/>
    <property type="evidence" value="ECO:0007669"/>
    <property type="project" value="UniProtKB-KW"/>
</dbReference>
<feature type="compositionally biased region" description="Basic and acidic residues" evidence="2">
    <location>
        <begin position="8"/>
        <end position="21"/>
    </location>
</feature>
<feature type="region of interest" description="Disordered" evidence="2">
    <location>
        <begin position="1"/>
        <end position="21"/>
    </location>
</feature>
<keyword evidence="5" id="KW-1185">Reference proteome</keyword>
<dbReference type="PROSITE" id="PS50089">
    <property type="entry name" value="ZF_RING_2"/>
    <property type="match status" value="1"/>
</dbReference>
<feature type="region of interest" description="Disordered" evidence="2">
    <location>
        <begin position="209"/>
        <end position="230"/>
    </location>
</feature>
<protein>
    <recommendedName>
        <fullName evidence="3">RING-type domain-containing protein</fullName>
    </recommendedName>
</protein>
<feature type="compositionally biased region" description="Polar residues" evidence="2">
    <location>
        <begin position="113"/>
        <end position="126"/>
    </location>
</feature>
<dbReference type="EMBL" id="KV020438">
    <property type="protein sequence ID" value="KZV14526.1"/>
    <property type="molecule type" value="Genomic_DNA"/>
</dbReference>
<feature type="compositionally biased region" description="Acidic residues" evidence="2">
    <location>
        <begin position="215"/>
        <end position="230"/>
    </location>
</feature>
<dbReference type="InterPro" id="IPR001841">
    <property type="entry name" value="Znf_RING"/>
</dbReference>
<keyword evidence="1" id="KW-0862">Zinc</keyword>
<evidence type="ECO:0000313" key="5">
    <source>
        <dbReference type="Proteomes" id="UP000250235"/>
    </source>
</evidence>
<gene>
    <name evidence="4" type="ORF">F511_42812</name>
</gene>
<dbReference type="Proteomes" id="UP000250235">
    <property type="component" value="Unassembled WGS sequence"/>
</dbReference>
<dbReference type="Pfam" id="PF13920">
    <property type="entry name" value="zf-C3HC4_3"/>
    <property type="match status" value="1"/>
</dbReference>
<feature type="domain" description="RING-type" evidence="3">
    <location>
        <begin position="238"/>
        <end position="276"/>
    </location>
</feature>
<dbReference type="SUPFAM" id="SSF57850">
    <property type="entry name" value="RING/U-box"/>
    <property type="match status" value="1"/>
</dbReference>
<dbReference type="Gene3D" id="3.30.40.10">
    <property type="entry name" value="Zinc/RING finger domain, C3HC4 (zinc finger)"/>
    <property type="match status" value="1"/>
</dbReference>
<dbReference type="InterPro" id="IPR013083">
    <property type="entry name" value="Znf_RING/FYVE/PHD"/>
</dbReference>
<evidence type="ECO:0000313" key="4">
    <source>
        <dbReference type="EMBL" id="KZV14526.1"/>
    </source>
</evidence>
<name>A0A2Z6ZZ82_9LAMI</name>
<evidence type="ECO:0000256" key="2">
    <source>
        <dbReference type="SAM" id="MobiDB-lite"/>
    </source>
</evidence>
<dbReference type="OrthoDB" id="1711136at2759"/>
<reference evidence="4 5" key="1">
    <citation type="journal article" date="2015" name="Proc. Natl. Acad. Sci. U.S.A.">
        <title>The resurrection genome of Boea hygrometrica: A blueprint for survival of dehydration.</title>
        <authorList>
            <person name="Xiao L."/>
            <person name="Yang G."/>
            <person name="Zhang L."/>
            <person name="Yang X."/>
            <person name="Zhao S."/>
            <person name="Ji Z."/>
            <person name="Zhou Q."/>
            <person name="Hu M."/>
            <person name="Wang Y."/>
            <person name="Chen M."/>
            <person name="Xu Y."/>
            <person name="Jin H."/>
            <person name="Xiao X."/>
            <person name="Hu G."/>
            <person name="Bao F."/>
            <person name="Hu Y."/>
            <person name="Wan P."/>
            <person name="Li L."/>
            <person name="Deng X."/>
            <person name="Kuang T."/>
            <person name="Xiang C."/>
            <person name="Zhu J.K."/>
            <person name="Oliver M.J."/>
            <person name="He Y."/>
        </authorList>
    </citation>
    <scope>NUCLEOTIDE SEQUENCE [LARGE SCALE GENOMIC DNA]</scope>
    <source>
        <strain evidence="5">cv. XS01</strain>
    </source>
</reference>
<dbReference type="AlphaFoldDB" id="A0A2Z6ZZ82"/>
<dbReference type="PANTHER" id="PTHR46629">
    <property type="entry name" value="OS01G0917900 PROTEIN"/>
    <property type="match status" value="1"/>
</dbReference>
<feature type="compositionally biased region" description="Basic and acidic residues" evidence="2">
    <location>
        <begin position="129"/>
        <end position="141"/>
    </location>
</feature>
<organism evidence="4 5">
    <name type="scientific">Dorcoceras hygrometricum</name>
    <dbReference type="NCBI Taxonomy" id="472368"/>
    <lineage>
        <taxon>Eukaryota</taxon>
        <taxon>Viridiplantae</taxon>
        <taxon>Streptophyta</taxon>
        <taxon>Embryophyta</taxon>
        <taxon>Tracheophyta</taxon>
        <taxon>Spermatophyta</taxon>
        <taxon>Magnoliopsida</taxon>
        <taxon>eudicotyledons</taxon>
        <taxon>Gunneridae</taxon>
        <taxon>Pentapetalae</taxon>
        <taxon>asterids</taxon>
        <taxon>lamiids</taxon>
        <taxon>Lamiales</taxon>
        <taxon>Gesneriaceae</taxon>
        <taxon>Didymocarpoideae</taxon>
        <taxon>Trichosporeae</taxon>
        <taxon>Loxocarpinae</taxon>
        <taxon>Dorcoceras</taxon>
    </lineage>
</organism>
<dbReference type="SMART" id="SM00184">
    <property type="entry name" value="RING"/>
    <property type="match status" value="1"/>
</dbReference>
<feature type="compositionally biased region" description="Acidic residues" evidence="2">
    <location>
        <begin position="154"/>
        <end position="183"/>
    </location>
</feature>
<feature type="region of interest" description="Disordered" evidence="2">
    <location>
        <begin position="77"/>
        <end position="191"/>
    </location>
</feature>
<evidence type="ECO:0000259" key="3">
    <source>
        <dbReference type="PROSITE" id="PS50089"/>
    </source>
</evidence>
<keyword evidence="1" id="KW-0863">Zinc-finger</keyword>